<dbReference type="InterPro" id="IPR011990">
    <property type="entry name" value="TPR-like_helical_dom_sf"/>
</dbReference>
<feature type="domain" description="NB-ARC" evidence="1">
    <location>
        <begin position="18"/>
        <end position="182"/>
    </location>
</feature>
<dbReference type="Pfam" id="PF00931">
    <property type="entry name" value="NB-ARC"/>
    <property type="match status" value="1"/>
</dbReference>
<dbReference type="Proteomes" id="UP001220324">
    <property type="component" value="Unassembled WGS sequence"/>
</dbReference>
<gene>
    <name evidence="2" type="ORF">N7494_003835</name>
</gene>
<keyword evidence="3" id="KW-1185">Reference proteome</keyword>
<dbReference type="PANTHER" id="PTHR46082">
    <property type="entry name" value="ATP/GTP-BINDING PROTEIN-RELATED"/>
    <property type="match status" value="1"/>
</dbReference>
<protein>
    <submittedName>
        <fullName evidence="2">Tetratricopeptide-like helical</fullName>
    </submittedName>
</protein>
<reference evidence="2 3" key="1">
    <citation type="journal article" date="2023" name="IMA Fungus">
        <title>Comparative genomic study of the Penicillium genus elucidates a diverse pangenome and 15 lateral gene transfer events.</title>
        <authorList>
            <person name="Petersen C."/>
            <person name="Sorensen T."/>
            <person name="Nielsen M.R."/>
            <person name="Sondergaard T.E."/>
            <person name="Sorensen J.L."/>
            <person name="Fitzpatrick D.A."/>
            <person name="Frisvad J.C."/>
            <person name="Nielsen K.L."/>
        </authorList>
    </citation>
    <scope>NUCLEOTIDE SEQUENCE [LARGE SCALE GENOMIC DNA]</scope>
    <source>
        <strain evidence="2 3">IBT 35679</strain>
    </source>
</reference>
<dbReference type="Pfam" id="PF13374">
    <property type="entry name" value="TPR_10"/>
    <property type="match status" value="2"/>
</dbReference>
<dbReference type="InterPro" id="IPR019734">
    <property type="entry name" value="TPR_rpt"/>
</dbReference>
<organism evidence="2 3">
    <name type="scientific">Penicillium frequentans</name>
    <dbReference type="NCBI Taxonomy" id="3151616"/>
    <lineage>
        <taxon>Eukaryota</taxon>
        <taxon>Fungi</taxon>
        <taxon>Dikarya</taxon>
        <taxon>Ascomycota</taxon>
        <taxon>Pezizomycotina</taxon>
        <taxon>Eurotiomycetes</taxon>
        <taxon>Eurotiomycetidae</taxon>
        <taxon>Eurotiales</taxon>
        <taxon>Aspergillaceae</taxon>
        <taxon>Penicillium</taxon>
    </lineage>
</organism>
<name>A0AAD6CZH9_9EURO</name>
<comment type="caution">
    <text evidence="2">The sequence shown here is derived from an EMBL/GenBank/DDBJ whole genome shotgun (WGS) entry which is preliminary data.</text>
</comment>
<dbReference type="InterPro" id="IPR027417">
    <property type="entry name" value="P-loop_NTPase"/>
</dbReference>
<dbReference type="AlphaFoldDB" id="A0AAD6CZH9"/>
<dbReference type="Pfam" id="PF13424">
    <property type="entry name" value="TPR_12"/>
    <property type="match status" value="4"/>
</dbReference>
<evidence type="ECO:0000259" key="1">
    <source>
        <dbReference type="Pfam" id="PF00931"/>
    </source>
</evidence>
<dbReference type="InterPro" id="IPR053137">
    <property type="entry name" value="NLR-like"/>
</dbReference>
<dbReference type="SMART" id="SM00028">
    <property type="entry name" value="TPR"/>
    <property type="match status" value="9"/>
</dbReference>
<proteinExistence type="predicted"/>
<dbReference type="Gene3D" id="1.25.40.10">
    <property type="entry name" value="Tetratricopeptide repeat domain"/>
    <property type="match status" value="3"/>
</dbReference>
<accession>A0AAD6CZH9</accession>
<evidence type="ECO:0000313" key="3">
    <source>
        <dbReference type="Proteomes" id="UP001220324"/>
    </source>
</evidence>
<dbReference type="SUPFAM" id="SSF52540">
    <property type="entry name" value="P-loop containing nucleoside triphosphate hydrolases"/>
    <property type="match status" value="1"/>
</dbReference>
<evidence type="ECO:0000313" key="2">
    <source>
        <dbReference type="EMBL" id="KAJ5546250.1"/>
    </source>
</evidence>
<dbReference type="Gene3D" id="3.40.50.300">
    <property type="entry name" value="P-loop containing nucleotide triphosphate hydrolases"/>
    <property type="match status" value="1"/>
</dbReference>
<dbReference type="GO" id="GO:0043531">
    <property type="term" value="F:ADP binding"/>
    <property type="evidence" value="ECO:0007669"/>
    <property type="project" value="InterPro"/>
</dbReference>
<sequence length="854" mass="96591">MVPFARNRRFVGRQQEIDYLERLVFNTAGPAKVTIYGLGGIGKTQIALELAYRMREKVPESSIFWIQCTSYETVQQAYVKIAEALGIPDIEPAKIEEQVRAHLSQDSAGKWLLIFDNADDMEMWTKGSVTAPPLKNVLPCSENGHILFTSRNRKLAVRLSSPDVLSIPNVDETTATKILENSLIQKGLLHDKFTTTALLEQLGFLPLAINQAAAYINEREIVLSDYLSLLKDRETDAAKLLSEDFEDDGRYAETQNPVLTTWLISFQQIQELDQLAADYLSFIACINPRDIPPSILPPSTSAKEKTDALGLLNAYCFIGKHASGSSFSLHRLVHLATRNWMRKNEVFDYWIRRATQQLDYIFPSGDHNNQRLWRVYLPHALYLMNSEEFHTIQHAYVGLSSRVGLSLQRDGRYDEAEIILADCLKVLERDLGPHHPDTLSSVSHLGSVLEQKGQYEEAEAMHHRALEGRENVLGLEHLETLSSVSHLGLVLGRKAQYGEAEALYRRALEGYEKALGLEHPDTLSIGQYEEANIMYQRALEGFERGLGLKHPHTLATVTNLGSVFAHQGQYEEAELMHRRALEGYEKALGPEHPYTLTSVRHLAFVLEQQGQHEETKTMHQRALEGFEKTLGPEHPDTLSSVTSLGLVLAHQGQYNEAELMHRRALEGYEKALGPEHPYTLTSVSHLAYVLEQQGQHEETKTMHRRALEGFEKTLGLEHLRTLSSVTSLGSVLAHQGQYEEAETMHRRALEGFEKTLGLEHLRTLTSISNLGFVLEGQGKYEEAEAMHCRVLEGREKVLGPEHPATLASKKRITFTRNQRKLRDPARMFLENHPFFRSFLSTSPLPSRYDLDEVD</sequence>
<dbReference type="PANTHER" id="PTHR46082:SF6">
    <property type="entry name" value="AAA+ ATPASE DOMAIN-CONTAINING PROTEIN-RELATED"/>
    <property type="match status" value="1"/>
</dbReference>
<dbReference type="SUPFAM" id="SSF48452">
    <property type="entry name" value="TPR-like"/>
    <property type="match status" value="2"/>
</dbReference>
<dbReference type="EMBL" id="JAQIZZ010000003">
    <property type="protein sequence ID" value="KAJ5546250.1"/>
    <property type="molecule type" value="Genomic_DNA"/>
</dbReference>
<dbReference type="InterPro" id="IPR002182">
    <property type="entry name" value="NB-ARC"/>
</dbReference>